<protein>
    <submittedName>
        <fullName evidence="2">Uncharacterized protein</fullName>
    </submittedName>
</protein>
<keyword evidence="1" id="KW-0812">Transmembrane</keyword>
<evidence type="ECO:0000313" key="3">
    <source>
        <dbReference type="Proteomes" id="UP000199480"/>
    </source>
</evidence>
<keyword evidence="1" id="KW-1133">Transmembrane helix</keyword>
<organism evidence="2 3">
    <name type="scientific">Parafannyhessea umbonata</name>
    <dbReference type="NCBI Taxonomy" id="604330"/>
    <lineage>
        <taxon>Bacteria</taxon>
        <taxon>Bacillati</taxon>
        <taxon>Actinomycetota</taxon>
        <taxon>Coriobacteriia</taxon>
        <taxon>Coriobacteriales</taxon>
        <taxon>Atopobiaceae</taxon>
        <taxon>Parafannyhessea</taxon>
    </lineage>
</organism>
<evidence type="ECO:0000313" key="2">
    <source>
        <dbReference type="EMBL" id="SDR90718.1"/>
    </source>
</evidence>
<keyword evidence="1" id="KW-0472">Membrane</keyword>
<evidence type="ECO:0000256" key="1">
    <source>
        <dbReference type="SAM" id="Phobius"/>
    </source>
</evidence>
<dbReference type="EMBL" id="LT629759">
    <property type="protein sequence ID" value="SDR90718.1"/>
    <property type="molecule type" value="Genomic_DNA"/>
</dbReference>
<proteinExistence type="predicted"/>
<name>A0A1H1MVQ7_9ACTN</name>
<dbReference type="Proteomes" id="UP000199480">
    <property type="component" value="Chromosome I"/>
</dbReference>
<dbReference type="AlphaFoldDB" id="A0A1H1MVQ7"/>
<reference evidence="3" key="1">
    <citation type="submission" date="2016-10" db="EMBL/GenBank/DDBJ databases">
        <authorList>
            <person name="Varghese N."/>
            <person name="Submissions S."/>
        </authorList>
    </citation>
    <scope>NUCLEOTIDE SEQUENCE [LARGE SCALE GENOMIC DNA]</scope>
    <source>
        <strain evidence="3">DSM 22620</strain>
    </source>
</reference>
<sequence>MTNDFVAYKDFTDLAASRVVLGVVSSLLLASAR</sequence>
<gene>
    <name evidence="2" type="ORF">SAMN04489857_1589</name>
</gene>
<feature type="transmembrane region" description="Helical" evidence="1">
    <location>
        <begin position="15"/>
        <end position="32"/>
    </location>
</feature>
<accession>A0A1H1MVQ7</accession>